<dbReference type="Proteomes" id="UP000663836">
    <property type="component" value="Unassembled WGS sequence"/>
</dbReference>
<proteinExistence type="predicted"/>
<dbReference type="EMBL" id="CAJOBD010022118">
    <property type="protein sequence ID" value="CAF4249543.1"/>
    <property type="molecule type" value="Genomic_DNA"/>
</dbReference>
<name>A0A820EJ16_9BILA</name>
<sequence length="72" mass="8362">QTAILLCDFETFCNDFIIDNNWGFTDGLHPQSIDHDHTLNTSSGHYSFYICIVVNIICSLHKYRSYLTFNEV</sequence>
<dbReference type="AlphaFoldDB" id="A0A820EJ16"/>
<evidence type="ECO:0000313" key="1">
    <source>
        <dbReference type="EMBL" id="CAF4249543.1"/>
    </source>
</evidence>
<protein>
    <submittedName>
        <fullName evidence="1">Uncharacterized protein</fullName>
    </submittedName>
</protein>
<feature type="non-terminal residue" evidence="1">
    <location>
        <position position="1"/>
    </location>
</feature>
<organism evidence="1 2">
    <name type="scientific">Rotaria sordida</name>
    <dbReference type="NCBI Taxonomy" id="392033"/>
    <lineage>
        <taxon>Eukaryota</taxon>
        <taxon>Metazoa</taxon>
        <taxon>Spiralia</taxon>
        <taxon>Gnathifera</taxon>
        <taxon>Rotifera</taxon>
        <taxon>Eurotatoria</taxon>
        <taxon>Bdelloidea</taxon>
        <taxon>Philodinida</taxon>
        <taxon>Philodinidae</taxon>
        <taxon>Rotaria</taxon>
    </lineage>
</organism>
<accession>A0A820EJ16</accession>
<gene>
    <name evidence="1" type="ORF">JBS370_LOCUS38656</name>
</gene>
<reference evidence="1" key="1">
    <citation type="submission" date="2021-02" db="EMBL/GenBank/DDBJ databases">
        <authorList>
            <person name="Nowell W R."/>
        </authorList>
    </citation>
    <scope>NUCLEOTIDE SEQUENCE</scope>
</reference>
<evidence type="ECO:0000313" key="2">
    <source>
        <dbReference type="Proteomes" id="UP000663836"/>
    </source>
</evidence>
<comment type="caution">
    <text evidence="1">The sequence shown here is derived from an EMBL/GenBank/DDBJ whole genome shotgun (WGS) entry which is preliminary data.</text>
</comment>